<reference evidence="1 2" key="1">
    <citation type="submission" date="2021-05" db="EMBL/GenBank/DDBJ databases">
        <title>Genome Assembly of Synthetic Allotetraploid Brassica napus Reveals Homoeologous Exchanges between Subgenomes.</title>
        <authorList>
            <person name="Davis J.T."/>
        </authorList>
    </citation>
    <scope>NUCLEOTIDE SEQUENCE [LARGE SCALE GENOMIC DNA]</scope>
    <source>
        <strain evidence="2">cv. Da-Ae</strain>
        <tissue evidence="1">Seedling</tissue>
    </source>
</reference>
<dbReference type="EMBL" id="JAGKQM010000019">
    <property type="protein sequence ID" value="KAH0857909.1"/>
    <property type="molecule type" value="Genomic_DNA"/>
</dbReference>
<dbReference type="Proteomes" id="UP000824890">
    <property type="component" value="Unassembled WGS sequence"/>
</dbReference>
<organism evidence="1 2">
    <name type="scientific">Brassica napus</name>
    <name type="common">Rape</name>
    <dbReference type="NCBI Taxonomy" id="3708"/>
    <lineage>
        <taxon>Eukaryota</taxon>
        <taxon>Viridiplantae</taxon>
        <taxon>Streptophyta</taxon>
        <taxon>Embryophyta</taxon>
        <taxon>Tracheophyta</taxon>
        <taxon>Spermatophyta</taxon>
        <taxon>Magnoliopsida</taxon>
        <taxon>eudicotyledons</taxon>
        <taxon>Gunneridae</taxon>
        <taxon>Pentapetalae</taxon>
        <taxon>rosids</taxon>
        <taxon>malvids</taxon>
        <taxon>Brassicales</taxon>
        <taxon>Brassicaceae</taxon>
        <taxon>Brassiceae</taxon>
        <taxon>Brassica</taxon>
    </lineage>
</organism>
<proteinExistence type="predicted"/>
<evidence type="ECO:0000313" key="1">
    <source>
        <dbReference type="EMBL" id="KAH0857909.1"/>
    </source>
</evidence>
<name>A0ABQ7XR13_BRANA</name>
<protein>
    <submittedName>
        <fullName evidence="1">Uncharacterized protein</fullName>
    </submittedName>
</protein>
<sequence>MGCFVIDDDRGPLISQFMIGDETNSSNIFNFRLFILERITNLKPGEEQEDPERSLWSDNLERMVDENMKIEERTFIPVKANQASTQIYDMVFLRMSLAQGINQML</sequence>
<gene>
    <name evidence="1" type="ORF">HID58_086170</name>
</gene>
<comment type="caution">
    <text evidence="1">The sequence shown here is derived from an EMBL/GenBank/DDBJ whole genome shotgun (WGS) entry which is preliminary data.</text>
</comment>
<keyword evidence="2" id="KW-1185">Reference proteome</keyword>
<evidence type="ECO:0000313" key="2">
    <source>
        <dbReference type="Proteomes" id="UP000824890"/>
    </source>
</evidence>
<accession>A0ABQ7XR13</accession>